<dbReference type="GO" id="GO:0016020">
    <property type="term" value="C:membrane"/>
    <property type="evidence" value="ECO:0007669"/>
    <property type="project" value="UniProtKB-SubCell"/>
</dbReference>
<dbReference type="Proteomes" id="UP001215280">
    <property type="component" value="Unassembled WGS sequence"/>
</dbReference>
<evidence type="ECO:0000256" key="6">
    <source>
        <dbReference type="SAM" id="Phobius"/>
    </source>
</evidence>
<comment type="caution">
    <text evidence="7">The sequence shown here is derived from an EMBL/GenBank/DDBJ whole genome shotgun (WGS) entry which is preliminary data.</text>
</comment>
<evidence type="ECO:0000256" key="4">
    <source>
        <dbReference type="ARBA" id="ARBA00022989"/>
    </source>
</evidence>
<dbReference type="EMBL" id="JARJLG010000198">
    <property type="protein sequence ID" value="KAJ7729403.1"/>
    <property type="molecule type" value="Genomic_DNA"/>
</dbReference>
<dbReference type="InterPro" id="IPR036259">
    <property type="entry name" value="MFS_trans_sf"/>
</dbReference>
<keyword evidence="2" id="KW-0813">Transport</keyword>
<protein>
    <submittedName>
        <fullName evidence="7">MFS general substrate transporter</fullName>
    </submittedName>
</protein>
<evidence type="ECO:0000256" key="3">
    <source>
        <dbReference type="ARBA" id="ARBA00022692"/>
    </source>
</evidence>
<reference evidence="7" key="1">
    <citation type="submission" date="2023-03" db="EMBL/GenBank/DDBJ databases">
        <title>Massive genome expansion in bonnet fungi (Mycena s.s.) driven by repeated elements and novel gene families across ecological guilds.</title>
        <authorList>
            <consortium name="Lawrence Berkeley National Laboratory"/>
            <person name="Harder C.B."/>
            <person name="Miyauchi S."/>
            <person name="Viragh M."/>
            <person name="Kuo A."/>
            <person name="Thoen E."/>
            <person name="Andreopoulos B."/>
            <person name="Lu D."/>
            <person name="Skrede I."/>
            <person name="Drula E."/>
            <person name="Henrissat B."/>
            <person name="Morin E."/>
            <person name="Kohler A."/>
            <person name="Barry K."/>
            <person name="LaButti K."/>
            <person name="Morin E."/>
            <person name="Salamov A."/>
            <person name="Lipzen A."/>
            <person name="Mereny Z."/>
            <person name="Hegedus B."/>
            <person name="Baldrian P."/>
            <person name="Stursova M."/>
            <person name="Weitz H."/>
            <person name="Taylor A."/>
            <person name="Grigoriev I.V."/>
            <person name="Nagy L.G."/>
            <person name="Martin F."/>
            <person name="Kauserud H."/>
        </authorList>
    </citation>
    <scope>NUCLEOTIDE SEQUENCE</scope>
    <source>
        <strain evidence="7">CBHHK188m</strain>
    </source>
</reference>
<feature type="transmembrane region" description="Helical" evidence="6">
    <location>
        <begin position="258"/>
        <end position="277"/>
    </location>
</feature>
<dbReference type="SUPFAM" id="SSF103473">
    <property type="entry name" value="MFS general substrate transporter"/>
    <property type="match status" value="1"/>
</dbReference>
<keyword evidence="5 6" id="KW-0472">Membrane</keyword>
<comment type="subcellular location">
    <subcellularLocation>
        <location evidence="1">Membrane</location>
        <topology evidence="1">Multi-pass membrane protein</topology>
    </subcellularLocation>
</comment>
<name>A0AAD7MRG0_9AGAR</name>
<evidence type="ECO:0000313" key="7">
    <source>
        <dbReference type="EMBL" id="KAJ7729403.1"/>
    </source>
</evidence>
<keyword evidence="3 6" id="KW-0812">Transmembrane</keyword>
<keyword evidence="4 6" id="KW-1133">Transmembrane helix</keyword>
<gene>
    <name evidence="7" type="ORF">DFH07DRAFT_871389</name>
</gene>
<organism evidence="7 8">
    <name type="scientific">Mycena maculata</name>
    <dbReference type="NCBI Taxonomy" id="230809"/>
    <lineage>
        <taxon>Eukaryota</taxon>
        <taxon>Fungi</taxon>
        <taxon>Dikarya</taxon>
        <taxon>Basidiomycota</taxon>
        <taxon>Agaricomycotina</taxon>
        <taxon>Agaricomycetes</taxon>
        <taxon>Agaricomycetidae</taxon>
        <taxon>Agaricales</taxon>
        <taxon>Marasmiineae</taxon>
        <taxon>Mycenaceae</taxon>
        <taxon>Mycena</taxon>
    </lineage>
</organism>
<evidence type="ECO:0000256" key="2">
    <source>
        <dbReference type="ARBA" id="ARBA00022448"/>
    </source>
</evidence>
<evidence type="ECO:0000256" key="1">
    <source>
        <dbReference type="ARBA" id="ARBA00004141"/>
    </source>
</evidence>
<dbReference type="PANTHER" id="PTHR43791">
    <property type="entry name" value="PERMEASE-RELATED"/>
    <property type="match status" value="1"/>
</dbReference>
<accession>A0AAD7MRG0</accession>
<dbReference type="AlphaFoldDB" id="A0AAD7MRG0"/>
<sequence length="413" mass="46187">MTSSYSGDERLECLDYKKTKHGLMVVSVDAIDTGATVLKGDHGELDETEALRVWRKIDCHLIPLMCNKTTLNGASILGISQATHLSTNQLGTIFYLGYLMFQFPQNLALQRFPIAKWLSVNIFNFRDLMVVRFILGICEGFIISTSMFYTRKQTLRVGYWSQIISGFVNFGSLHIHTAHVAFEPWQMIEALLDPKTWLFALFSGLANVPKRNQSALIIASFGFTTQQTSLLGCVLGVVEALAIWTGVIICARTGSRTWIIFLYCLPNILGIILVNTLPWGNKIGLLCSVWLTIISLSWISTITAGHTKRITTNSIMLAAYSVGNALGPFMPNTNLGITSLGWQAPSATHLVCVIHAILVAENKRRDAEPPNADDYEIFIQKQTRDGAGVERVRIDKELLDLTDRQNRDFRYVY</sequence>
<evidence type="ECO:0000256" key="5">
    <source>
        <dbReference type="ARBA" id="ARBA00023136"/>
    </source>
</evidence>
<feature type="transmembrane region" description="Helical" evidence="6">
    <location>
        <begin position="283"/>
        <end position="303"/>
    </location>
</feature>
<keyword evidence="8" id="KW-1185">Reference proteome</keyword>
<dbReference type="PANTHER" id="PTHR43791:SF63">
    <property type="entry name" value="HIGH AFFINITY CYSTEINE TRANSPORTER"/>
    <property type="match status" value="1"/>
</dbReference>
<proteinExistence type="predicted"/>
<feature type="transmembrane region" description="Helical" evidence="6">
    <location>
        <begin position="129"/>
        <end position="149"/>
    </location>
</feature>
<feature type="transmembrane region" description="Helical" evidence="6">
    <location>
        <begin position="229"/>
        <end position="251"/>
    </location>
</feature>
<evidence type="ECO:0000313" key="8">
    <source>
        <dbReference type="Proteomes" id="UP001215280"/>
    </source>
</evidence>
<dbReference type="GO" id="GO:0022857">
    <property type="term" value="F:transmembrane transporter activity"/>
    <property type="evidence" value="ECO:0007669"/>
    <property type="project" value="TreeGrafter"/>
</dbReference>